<reference evidence="1" key="1">
    <citation type="submission" date="2020-07" db="EMBL/GenBank/DDBJ databases">
        <authorList>
            <person name="Lin J."/>
        </authorList>
    </citation>
    <scope>NUCLEOTIDE SEQUENCE</scope>
</reference>
<protein>
    <submittedName>
        <fullName evidence="1">Uncharacterized protein</fullName>
    </submittedName>
</protein>
<accession>A0A6V7QT36</accession>
<dbReference type="EMBL" id="CAJEUB010000010">
    <property type="protein sequence ID" value="CAD1846031.1"/>
    <property type="molecule type" value="Genomic_DNA"/>
</dbReference>
<organism evidence="1">
    <name type="scientific">Ananas comosus var. bracteatus</name>
    <name type="common">red pineapple</name>
    <dbReference type="NCBI Taxonomy" id="296719"/>
    <lineage>
        <taxon>Eukaryota</taxon>
        <taxon>Viridiplantae</taxon>
        <taxon>Streptophyta</taxon>
        <taxon>Embryophyta</taxon>
        <taxon>Tracheophyta</taxon>
        <taxon>Spermatophyta</taxon>
        <taxon>Magnoliopsida</taxon>
        <taxon>Liliopsida</taxon>
        <taxon>Poales</taxon>
        <taxon>Bromeliaceae</taxon>
        <taxon>Bromelioideae</taxon>
        <taxon>Ananas</taxon>
    </lineage>
</organism>
<dbReference type="AlphaFoldDB" id="A0A6V7QT36"/>
<proteinExistence type="predicted"/>
<sequence>MEVALRKFQDILSNMRNEEVKFFLSLSAEQSIEIWRIPFSQPSRIHLTKLLIEMQLNKQFSALQSPKSPSSNVATVDCLQTNKDENMITSESSIPEAES</sequence>
<name>A0A6V7QT36_ANACO</name>
<gene>
    <name evidence="1" type="ORF">CB5_LOCUS29242</name>
</gene>
<evidence type="ECO:0000313" key="1">
    <source>
        <dbReference type="EMBL" id="CAD1846031.1"/>
    </source>
</evidence>